<comment type="function">
    <text evidence="10 12">Specifically methylates the N3 position of the uracil ring of uridine 1498 (m3U1498) in 16S rRNA. Acts on the fully assembled 30S ribosomal subunit.</text>
</comment>
<organism evidence="14 15">
    <name type="scientific">Candidatus Enterousia avistercoris</name>
    <dbReference type="NCBI Taxonomy" id="2840788"/>
    <lineage>
        <taxon>Bacteria</taxon>
        <taxon>Pseudomonadati</taxon>
        <taxon>Pseudomonadota</taxon>
        <taxon>Alphaproteobacteria</taxon>
        <taxon>Candidatus Enterousia</taxon>
    </lineage>
</organism>
<evidence type="ECO:0000256" key="8">
    <source>
        <dbReference type="ARBA" id="ARBA00022679"/>
    </source>
</evidence>
<dbReference type="SUPFAM" id="SSF75217">
    <property type="entry name" value="alpha/beta knot"/>
    <property type="match status" value="1"/>
</dbReference>
<keyword evidence="5 12" id="KW-0963">Cytoplasm</keyword>
<comment type="caution">
    <text evidence="14">The sequence shown here is derived from an EMBL/GenBank/DDBJ whole genome shotgun (WGS) entry which is preliminary data.</text>
</comment>
<dbReference type="EMBL" id="JADINC010000030">
    <property type="protein sequence ID" value="MBO8425243.1"/>
    <property type="molecule type" value="Genomic_DNA"/>
</dbReference>
<evidence type="ECO:0000256" key="2">
    <source>
        <dbReference type="ARBA" id="ARBA00005528"/>
    </source>
</evidence>
<evidence type="ECO:0000256" key="1">
    <source>
        <dbReference type="ARBA" id="ARBA00004496"/>
    </source>
</evidence>
<evidence type="ECO:0000256" key="3">
    <source>
        <dbReference type="ARBA" id="ARBA00012328"/>
    </source>
</evidence>
<dbReference type="InterPro" id="IPR029028">
    <property type="entry name" value="Alpha/beta_knot_MTases"/>
</dbReference>
<evidence type="ECO:0000256" key="12">
    <source>
        <dbReference type="PIRNR" id="PIRNR015601"/>
    </source>
</evidence>
<reference evidence="14" key="1">
    <citation type="submission" date="2020-10" db="EMBL/GenBank/DDBJ databases">
        <authorList>
            <person name="Gilroy R."/>
        </authorList>
    </citation>
    <scope>NUCLEOTIDE SEQUENCE</scope>
    <source>
        <strain evidence="14">8207</strain>
    </source>
</reference>
<sequence>MKNIPRIFVGDDVKTGATVPASSDTVHYLTRVMRRHDCIVFGGGREYAAKLSDDGQLIIVGAQTSHTDPSNDITLMFAPIKRTDDLMNMATQMGVAAFQPVITERTNAEHINWSRMNKIVIEAAEQSNRNSVPKILPPIKFSDLDLSGIVFADERAAYGAKLPHALRGANKILVGPAGGFSDAEFAALDAAGAIGISLGKTILRAELAAAIAISRITE</sequence>
<keyword evidence="6 12" id="KW-0698">rRNA processing</keyword>
<dbReference type="Gene3D" id="2.40.240.20">
    <property type="entry name" value="Hypothetical PUA domain-like, domain 1"/>
    <property type="match status" value="1"/>
</dbReference>
<dbReference type="InterPro" id="IPR006700">
    <property type="entry name" value="RsmE"/>
</dbReference>
<evidence type="ECO:0000256" key="5">
    <source>
        <dbReference type="ARBA" id="ARBA00022490"/>
    </source>
</evidence>
<dbReference type="AlphaFoldDB" id="A0A9D9GVG2"/>
<evidence type="ECO:0000256" key="10">
    <source>
        <dbReference type="ARBA" id="ARBA00025699"/>
    </source>
</evidence>
<evidence type="ECO:0000256" key="6">
    <source>
        <dbReference type="ARBA" id="ARBA00022552"/>
    </source>
</evidence>
<evidence type="ECO:0000313" key="14">
    <source>
        <dbReference type="EMBL" id="MBO8425243.1"/>
    </source>
</evidence>
<keyword evidence="8 12" id="KW-0808">Transferase</keyword>
<name>A0A9D9GVG2_9PROT</name>
<dbReference type="GO" id="GO:0070042">
    <property type="term" value="F:rRNA (uridine-N3-)-methyltransferase activity"/>
    <property type="evidence" value="ECO:0007669"/>
    <property type="project" value="TreeGrafter"/>
</dbReference>
<accession>A0A9D9GVG2</accession>
<keyword evidence="7 12" id="KW-0489">Methyltransferase</keyword>
<evidence type="ECO:0000256" key="11">
    <source>
        <dbReference type="ARBA" id="ARBA00047944"/>
    </source>
</evidence>
<gene>
    <name evidence="14" type="ORF">IAC69_02055</name>
</gene>
<keyword evidence="9 12" id="KW-0949">S-adenosyl-L-methionine</keyword>
<dbReference type="InterPro" id="IPR029026">
    <property type="entry name" value="tRNA_m1G_MTases_N"/>
</dbReference>
<dbReference type="InterPro" id="IPR046886">
    <property type="entry name" value="RsmE_MTase_dom"/>
</dbReference>
<dbReference type="GO" id="GO:0070475">
    <property type="term" value="P:rRNA base methylation"/>
    <property type="evidence" value="ECO:0007669"/>
    <property type="project" value="TreeGrafter"/>
</dbReference>
<dbReference type="InterPro" id="IPR015947">
    <property type="entry name" value="PUA-like_sf"/>
</dbReference>
<comment type="catalytic activity">
    <reaction evidence="11 12">
        <text>uridine(1498) in 16S rRNA + S-adenosyl-L-methionine = N(3)-methyluridine(1498) in 16S rRNA + S-adenosyl-L-homocysteine + H(+)</text>
        <dbReference type="Rhea" id="RHEA:42920"/>
        <dbReference type="Rhea" id="RHEA-COMP:10283"/>
        <dbReference type="Rhea" id="RHEA-COMP:10284"/>
        <dbReference type="ChEBI" id="CHEBI:15378"/>
        <dbReference type="ChEBI" id="CHEBI:57856"/>
        <dbReference type="ChEBI" id="CHEBI:59789"/>
        <dbReference type="ChEBI" id="CHEBI:65315"/>
        <dbReference type="ChEBI" id="CHEBI:74502"/>
        <dbReference type="EC" id="2.1.1.193"/>
    </reaction>
</comment>
<dbReference type="SUPFAM" id="SSF88697">
    <property type="entry name" value="PUA domain-like"/>
    <property type="match status" value="1"/>
</dbReference>
<dbReference type="EC" id="2.1.1.193" evidence="3 12"/>
<dbReference type="Proteomes" id="UP000823630">
    <property type="component" value="Unassembled WGS sequence"/>
</dbReference>
<dbReference type="Pfam" id="PF04452">
    <property type="entry name" value="Methyltrans_RNA"/>
    <property type="match status" value="1"/>
</dbReference>
<comment type="subcellular location">
    <subcellularLocation>
        <location evidence="1 12">Cytoplasm</location>
    </subcellularLocation>
</comment>
<comment type="similarity">
    <text evidence="2 12">Belongs to the RNA methyltransferase RsmE family.</text>
</comment>
<evidence type="ECO:0000313" key="15">
    <source>
        <dbReference type="Proteomes" id="UP000823630"/>
    </source>
</evidence>
<dbReference type="NCBIfam" id="TIGR00046">
    <property type="entry name" value="RsmE family RNA methyltransferase"/>
    <property type="match status" value="1"/>
</dbReference>
<dbReference type="Gene3D" id="3.40.1280.10">
    <property type="match status" value="1"/>
</dbReference>
<dbReference type="CDD" id="cd18084">
    <property type="entry name" value="RsmE-like"/>
    <property type="match status" value="1"/>
</dbReference>
<feature type="domain" description="Ribosomal RNA small subunit methyltransferase E methyltransferase" evidence="13">
    <location>
        <begin position="71"/>
        <end position="216"/>
    </location>
</feature>
<protein>
    <recommendedName>
        <fullName evidence="4 12">Ribosomal RNA small subunit methyltransferase E</fullName>
        <ecNumber evidence="3 12">2.1.1.193</ecNumber>
    </recommendedName>
</protein>
<dbReference type="GO" id="GO:0005737">
    <property type="term" value="C:cytoplasm"/>
    <property type="evidence" value="ECO:0007669"/>
    <property type="project" value="UniProtKB-SubCell"/>
</dbReference>
<dbReference type="PANTHER" id="PTHR30027:SF3">
    <property type="entry name" value="16S RRNA (URACIL(1498)-N(3))-METHYLTRANSFERASE"/>
    <property type="match status" value="1"/>
</dbReference>
<evidence type="ECO:0000259" key="13">
    <source>
        <dbReference type="Pfam" id="PF04452"/>
    </source>
</evidence>
<proteinExistence type="inferred from homology"/>
<evidence type="ECO:0000256" key="4">
    <source>
        <dbReference type="ARBA" id="ARBA00013673"/>
    </source>
</evidence>
<evidence type="ECO:0000256" key="9">
    <source>
        <dbReference type="ARBA" id="ARBA00022691"/>
    </source>
</evidence>
<reference evidence="14" key="2">
    <citation type="journal article" date="2021" name="PeerJ">
        <title>Extensive microbial diversity within the chicken gut microbiome revealed by metagenomics and culture.</title>
        <authorList>
            <person name="Gilroy R."/>
            <person name="Ravi A."/>
            <person name="Getino M."/>
            <person name="Pursley I."/>
            <person name="Horton D.L."/>
            <person name="Alikhan N.F."/>
            <person name="Baker D."/>
            <person name="Gharbi K."/>
            <person name="Hall N."/>
            <person name="Watson M."/>
            <person name="Adriaenssens E.M."/>
            <person name="Foster-Nyarko E."/>
            <person name="Jarju S."/>
            <person name="Secka A."/>
            <person name="Antonio M."/>
            <person name="Oren A."/>
            <person name="Chaudhuri R.R."/>
            <person name="La Ragione R."/>
            <person name="Hildebrand F."/>
            <person name="Pallen M.J."/>
        </authorList>
    </citation>
    <scope>NUCLEOTIDE SEQUENCE</scope>
    <source>
        <strain evidence="14">8207</strain>
    </source>
</reference>
<dbReference type="PANTHER" id="PTHR30027">
    <property type="entry name" value="RIBOSOMAL RNA SMALL SUBUNIT METHYLTRANSFERASE E"/>
    <property type="match status" value="1"/>
</dbReference>
<dbReference type="PIRSF" id="PIRSF015601">
    <property type="entry name" value="MTase_slr0722"/>
    <property type="match status" value="1"/>
</dbReference>
<evidence type="ECO:0000256" key="7">
    <source>
        <dbReference type="ARBA" id="ARBA00022603"/>
    </source>
</evidence>